<evidence type="ECO:0000313" key="10">
    <source>
        <dbReference type="Proteomes" id="UP000184346"/>
    </source>
</evidence>
<dbReference type="RefSeq" id="WP_072818994.1">
    <property type="nucleotide sequence ID" value="NZ_FQUJ01000002.1"/>
</dbReference>
<sequence length="239" mass="25492">MDSDIAIALAVSAAAGLMRGFAGVGSGMLMAPFFIRLFGPIETVAIIIMMESVVTAQLIRDVYRHINWRVILPMGIAAILTMPIGNHLLVSLDAETIGRGVALLVMLFALVLMTGWRYTGHKPWPATLGVGGLSGVLMALTSLGNPPVMLYLLSSRDSAATNRANFTGYFAITLAALLGVMLYQGQIGQGALVKTGLLLPVFMLSAWVGSRLFRQANEGLYRRIAFGILFCAGLYGLLA</sequence>
<evidence type="ECO:0000256" key="7">
    <source>
        <dbReference type="ARBA" id="ARBA00023136"/>
    </source>
</evidence>
<keyword evidence="10" id="KW-1185">Reference proteome</keyword>
<comment type="subcellular location">
    <subcellularLocation>
        <location evidence="1 8">Cell membrane</location>
        <topology evidence="1 8">Multi-pass membrane protein</topology>
    </subcellularLocation>
</comment>
<dbReference type="Proteomes" id="UP000184346">
    <property type="component" value="Unassembled WGS sequence"/>
</dbReference>
<dbReference type="PANTHER" id="PTHR30269">
    <property type="entry name" value="TRANSMEMBRANE PROTEIN YFCA"/>
    <property type="match status" value="1"/>
</dbReference>
<feature type="transmembrane region" description="Helical" evidence="8">
    <location>
        <begin position="191"/>
        <end position="208"/>
    </location>
</feature>
<dbReference type="OrthoDB" id="9795324at2"/>
<evidence type="ECO:0000256" key="1">
    <source>
        <dbReference type="ARBA" id="ARBA00004651"/>
    </source>
</evidence>
<feature type="transmembrane region" description="Helical" evidence="8">
    <location>
        <begin position="220"/>
        <end position="238"/>
    </location>
</feature>
<feature type="transmembrane region" description="Helical" evidence="8">
    <location>
        <begin position="66"/>
        <end position="85"/>
    </location>
</feature>
<name>A0A1M4T127_9GAMM</name>
<dbReference type="EMBL" id="FQUJ01000002">
    <property type="protein sequence ID" value="SHE38176.1"/>
    <property type="molecule type" value="Genomic_DNA"/>
</dbReference>
<dbReference type="PANTHER" id="PTHR30269:SF37">
    <property type="entry name" value="MEMBRANE TRANSPORTER PROTEIN"/>
    <property type="match status" value="1"/>
</dbReference>
<keyword evidence="6 8" id="KW-1133">Transmembrane helix</keyword>
<comment type="similarity">
    <text evidence="2 8">Belongs to the 4-toluene sulfonate uptake permease (TSUP) (TC 2.A.102) family.</text>
</comment>
<keyword evidence="7 8" id="KW-0472">Membrane</keyword>
<dbReference type="InterPro" id="IPR052017">
    <property type="entry name" value="TSUP"/>
</dbReference>
<keyword evidence="5 8" id="KW-0812">Transmembrane</keyword>
<evidence type="ECO:0000256" key="6">
    <source>
        <dbReference type="ARBA" id="ARBA00022989"/>
    </source>
</evidence>
<dbReference type="AlphaFoldDB" id="A0A1M4T127"/>
<evidence type="ECO:0000256" key="3">
    <source>
        <dbReference type="ARBA" id="ARBA00022448"/>
    </source>
</evidence>
<feature type="transmembrane region" description="Helical" evidence="8">
    <location>
        <begin position="32"/>
        <end position="54"/>
    </location>
</feature>
<feature type="transmembrane region" description="Helical" evidence="8">
    <location>
        <begin position="166"/>
        <end position="184"/>
    </location>
</feature>
<evidence type="ECO:0000256" key="8">
    <source>
        <dbReference type="RuleBase" id="RU363041"/>
    </source>
</evidence>
<dbReference type="Pfam" id="PF01925">
    <property type="entry name" value="TauE"/>
    <property type="match status" value="1"/>
</dbReference>
<evidence type="ECO:0000256" key="4">
    <source>
        <dbReference type="ARBA" id="ARBA00022475"/>
    </source>
</evidence>
<organism evidence="9 10">
    <name type="scientific">Modicisalibacter ilicicola DSM 19980</name>
    <dbReference type="NCBI Taxonomy" id="1121942"/>
    <lineage>
        <taxon>Bacteria</taxon>
        <taxon>Pseudomonadati</taxon>
        <taxon>Pseudomonadota</taxon>
        <taxon>Gammaproteobacteria</taxon>
        <taxon>Oceanospirillales</taxon>
        <taxon>Halomonadaceae</taxon>
        <taxon>Modicisalibacter</taxon>
    </lineage>
</organism>
<protein>
    <recommendedName>
        <fullName evidence="8">Probable membrane transporter protein</fullName>
    </recommendedName>
</protein>
<proteinExistence type="inferred from homology"/>
<dbReference type="InterPro" id="IPR002781">
    <property type="entry name" value="TM_pro_TauE-like"/>
</dbReference>
<accession>A0A1M4T127</accession>
<gene>
    <name evidence="9" type="ORF">SAMN02745148_00300</name>
</gene>
<dbReference type="STRING" id="1121942.SAMN02745148_00300"/>
<feature type="transmembrane region" description="Helical" evidence="8">
    <location>
        <begin position="97"/>
        <end position="116"/>
    </location>
</feature>
<keyword evidence="3" id="KW-0813">Transport</keyword>
<evidence type="ECO:0000256" key="2">
    <source>
        <dbReference type="ARBA" id="ARBA00009142"/>
    </source>
</evidence>
<evidence type="ECO:0000256" key="5">
    <source>
        <dbReference type="ARBA" id="ARBA00022692"/>
    </source>
</evidence>
<dbReference type="GO" id="GO:0005886">
    <property type="term" value="C:plasma membrane"/>
    <property type="evidence" value="ECO:0007669"/>
    <property type="project" value="UniProtKB-SubCell"/>
</dbReference>
<feature type="transmembrane region" description="Helical" evidence="8">
    <location>
        <begin position="128"/>
        <end position="154"/>
    </location>
</feature>
<evidence type="ECO:0000313" key="9">
    <source>
        <dbReference type="EMBL" id="SHE38176.1"/>
    </source>
</evidence>
<keyword evidence="4 8" id="KW-1003">Cell membrane</keyword>
<reference evidence="9 10" key="1">
    <citation type="submission" date="2016-11" db="EMBL/GenBank/DDBJ databases">
        <authorList>
            <person name="Jaros S."/>
            <person name="Januszkiewicz K."/>
            <person name="Wedrychowicz H."/>
        </authorList>
    </citation>
    <scope>NUCLEOTIDE SEQUENCE [LARGE SCALE GENOMIC DNA]</scope>
    <source>
        <strain evidence="9 10">DSM 19980</strain>
    </source>
</reference>